<dbReference type="PANTHER" id="PTHR39338">
    <property type="entry name" value="BLL5662 PROTEIN-RELATED"/>
    <property type="match status" value="1"/>
</dbReference>
<dbReference type="PANTHER" id="PTHR39338:SF6">
    <property type="entry name" value="BLL5662 PROTEIN"/>
    <property type="match status" value="1"/>
</dbReference>
<sequence>MPELTPSGIRNACRTSGGRTSVEPAALAVGFTTALRRAGVPSSTDHAARLAEALRLVPPLGRDPLYWTCRVVLVSNREHLPVFDAVFDAVFGGSLDPADLRGDQNAPPSIGSEPRTRPTPADQRPASSAEQALVPTPPALAPGGTGSADDEGPERESILMTAAAEERLHQMSFADLAPDEVARMRQLVRRIHLATPERVSRRTRMTSRSTPQLDLRRTVRAAQRTGGEPVRLVFARRRRRLRRLVLLCDVSGSMEPYTRVFLSLLQGAVAGAQAEAFIFSTGLTRLTRQLAVRDPDQALARAAASTEDWAGGTRLAESIRHFVDAWGRRGLARGAVIVIISDGWALDDPETVRTQMARLRRLAYRIVWVNPRKVALDYQPVVGGMQAALPFLDAFVSGHSYAALTEVAAAIRAGRSDTHENTRTR</sequence>
<dbReference type="InterPro" id="IPR036465">
    <property type="entry name" value="vWFA_dom_sf"/>
</dbReference>
<accession>A0A4Y8JXJ4</accession>
<organism evidence="3 4">
    <name type="scientific">Cryobacterium cryoconiti</name>
    <dbReference type="NCBI Taxonomy" id="1259239"/>
    <lineage>
        <taxon>Bacteria</taxon>
        <taxon>Bacillati</taxon>
        <taxon>Actinomycetota</taxon>
        <taxon>Actinomycetes</taxon>
        <taxon>Micrococcales</taxon>
        <taxon>Microbacteriaceae</taxon>
        <taxon>Cryobacterium</taxon>
    </lineage>
</organism>
<comment type="caution">
    <text evidence="3">The sequence shown here is derived from an EMBL/GenBank/DDBJ whole genome shotgun (WGS) entry which is preliminary data.</text>
</comment>
<dbReference type="AlphaFoldDB" id="A0A4Y8JXJ4"/>
<dbReference type="InterPro" id="IPR011195">
    <property type="entry name" value="UCP010256"/>
</dbReference>
<feature type="domain" description="VWFA" evidence="2">
    <location>
        <begin position="241"/>
        <end position="409"/>
    </location>
</feature>
<dbReference type="InterPro" id="IPR008912">
    <property type="entry name" value="Uncharacterised_CoxE"/>
</dbReference>
<gene>
    <name evidence="3" type="ORF">E3T49_03335</name>
</gene>
<name>A0A4Y8JXJ4_9MICO</name>
<keyword evidence="4" id="KW-1185">Reference proteome</keyword>
<dbReference type="Pfam" id="PF05762">
    <property type="entry name" value="VWA_CoxE"/>
    <property type="match status" value="1"/>
</dbReference>
<dbReference type="PIRSF" id="PIRSF010256">
    <property type="entry name" value="CoxE_vWa"/>
    <property type="match status" value="1"/>
</dbReference>
<proteinExistence type="predicted"/>
<evidence type="ECO:0000256" key="1">
    <source>
        <dbReference type="SAM" id="MobiDB-lite"/>
    </source>
</evidence>
<feature type="region of interest" description="Disordered" evidence="1">
    <location>
        <begin position="98"/>
        <end position="154"/>
    </location>
</feature>
<dbReference type="CDD" id="cd00198">
    <property type="entry name" value="vWFA"/>
    <property type="match status" value="1"/>
</dbReference>
<dbReference type="SUPFAM" id="SSF53300">
    <property type="entry name" value="vWA-like"/>
    <property type="match status" value="1"/>
</dbReference>
<reference evidence="3 4" key="1">
    <citation type="submission" date="2019-03" db="EMBL/GenBank/DDBJ databases">
        <title>Genomics of glacier-inhabiting Cryobacterium strains.</title>
        <authorList>
            <person name="Liu Q."/>
            <person name="Xin Y.-H."/>
        </authorList>
    </citation>
    <scope>NUCLEOTIDE SEQUENCE [LARGE SCALE GENOMIC DNA]</scope>
    <source>
        <strain evidence="3 4">TMT1-51</strain>
    </source>
</reference>
<dbReference type="SMART" id="SM00327">
    <property type="entry name" value="VWA"/>
    <property type="match status" value="1"/>
</dbReference>
<dbReference type="OrthoDB" id="9790469at2"/>
<dbReference type="RefSeq" id="WP_134423454.1">
    <property type="nucleotide sequence ID" value="NZ_SOHA01000005.1"/>
</dbReference>
<dbReference type="EMBL" id="SOHA01000005">
    <property type="protein sequence ID" value="TFD33325.1"/>
    <property type="molecule type" value="Genomic_DNA"/>
</dbReference>
<evidence type="ECO:0000259" key="2">
    <source>
        <dbReference type="SMART" id="SM00327"/>
    </source>
</evidence>
<evidence type="ECO:0000313" key="4">
    <source>
        <dbReference type="Proteomes" id="UP000297472"/>
    </source>
</evidence>
<dbReference type="Proteomes" id="UP000297472">
    <property type="component" value="Unassembled WGS sequence"/>
</dbReference>
<dbReference type="InterPro" id="IPR002035">
    <property type="entry name" value="VWF_A"/>
</dbReference>
<dbReference type="Gene3D" id="3.40.50.410">
    <property type="entry name" value="von Willebrand factor, type A domain"/>
    <property type="match status" value="1"/>
</dbReference>
<protein>
    <submittedName>
        <fullName evidence="3">VWA domain-containing protein</fullName>
    </submittedName>
</protein>
<evidence type="ECO:0000313" key="3">
    <source>
        <dbReference type="EMBL" id="TFD33325.1"/>
    </source>
</evidence>